<dbReference type="AlphaFoldDB" id="Q236P0"/>
<dbReference type="Proteomes" id="UP000009168">
    <property type="component" value="Unassembled WGS sequence"/>
</dbReference>
<keyword evidence="2" id="KW-1185">Reference proteome</keyword>
<sequence>MAQKQFRLTSDGFRKSVRQEVSQKFSKEEKLFYEVFEEKGYSKDNKITKNSPIFEKKYNTQNDVIFFLIEQVEQQYQYCTVEQLVNKIIDTIQTFHLDNQEDQVEINTLLEYQKMLYQIYDRYAQRSQIQNPKREKCYMEIYHIKNLELVTDIFKYYQIKYKARLVSKENVSTLMSQIEKPEPQFKSIYEQKSQNLWKEPFSERAANLEIVVLGKKKPAHSQYVSNGKSNTNPDDSQINNTECDKNKDYEQISKVVVDFNLIYACIHPKQFENNNVHTKVNIQFKDQTPNAPYTGLTTIQMGFNFTLDTETKLYVMDQLLNYFGTDIDKLNYEISERTNIINDILLSFKQKIVYKQQRGLEENRQNQERDACSIQQCSIF</sequence>
<dbReference type="EMBL" id="GG662749">
    <property type="protein sequence ID" value="EAR92460.1"/>
    <property type="molecule type" value="Genomic_DNA"/>
</dbReference>
<evidence type="ECO:0000313" key="2">
    <source>
        <dbReference type="Proteomes" id="UP000009168"/>
    </source>
</evidence>
<gene>
    <name evidence="1" type="ORF">TTHERM_00085580</name>
</gene>
<dbReference type="HOGENOM" id="CLU_728620_0_0_1"/>
<dbReference type="InParanoid" id="Q236P0"/>
<evidence type="ECO:0000313" key="1">
    <source>
        <dbReference type="EMBL" id="EAR92460.1"/>
    </source>
</evidence>
<protein>
    <submittedName>
        <fullName evidence="1">Uncharacterized protein</fullName>
    </submittedName>
</protein>
<reference evidence="2" key="1">
    <citation type="journal article" date="2006" name="PLoS Biol.">
        <title>Macronuclear genome sequence of the ciliate Tetrahymena thermophila, a model eukaryote.</title>
        <authorList>
            <person name="Eisen J.A."/>
            <person name="Coyne R.S."/>
            <person name="Wu M."/>
            <person name="Wu D."/>
            <person name="Thiagarajan M."/>
            <person name="Wortman J.R."/>
            <person name="Badger J.H."/>
            <person name="Ren Q."/>
            <person name="Amedeo P."/>
            <person name="Jones K.M."/>
            <person name="Tallon L.J."/>
            <person name="Delcher A.L."/>
            <person name="Salzberg S.L."/>
            <person name="Silva J.C."/>
            <person name="Haas B.J."/>
            <person name="Majoros W.H."/>
            <person name="Farzad M."/>
            <person name="Carlton J.M."/>
            <person name="Smith R.K. Jr."/>
            <person name="Garg J."/>
            <person name="Pearlman R.E."/>
            <person name="Karrer K.M."/>
            <person name="Sun L."/>
            <person name="Manning G."/>
            <person name="Elde N.C."/>
            <person name="Turkewitz A.P."/>
            <person name="Asai D.J."/>
            <person name="Wilkes D.E."/>
            <person name="Wang Y."/>
            <person name="Cai H."/>
            <person name="Collins K."/>
            <person name="Stewart B.A."/>
            <person name="Lee S.R."/>
            <person name="Wilamowska K."/>
            <person name="Weinberg Z."/>
            <person name="Ruzzo W.L."/>
            <person name="Wloga D."/>
            <person name="Gaertig J."/>
            <person name="Frankel J."/>
            <person name="Tsao C.-C."/>
            <person name="Gorovsky M.A."/>
            <person name="Keeling P.J."/>
            <person name="Waller R.F."/>
            <person name="Patron N.J."/>
            <person name="Cherry J.M."/>
            <person name="Stover N.A."/>
            <person name="Krieger C.J."/>
            <person name="del Toro C."/>
            <person name="Ryder H.F."/>
            <person name="Williamson S.C."/>
            <person name="Barbeau R.A."/>
            <person name="Hamilton E.P."/>
            <person name="Orias E."/>
        </authorList>
    </citation>
    <scope>NUCLEOTIDE SEQUENCE [LARGE SCALE GENOMIC DNA]</scope>
    <source>
        <strain evidence="2">SB210</strain>
    </source>
</reference>
<dbReference type="eggNOG" id="ENOG502T0U9">
    <property type="taxonomic scope" value="Eukaryota"/>
</dbReference>
<name>Q236P0_TETTS</name>
<dbReference type="GeneID" id="7827651"/>
<organism evidence="1 2">
    <name type="scientific">Tetrahymena thermophila (strain SB210)</name>
    <dbReference type="NCBI Taxonomy" id="312017"/>
    <lineage>
        <taxon>Eukaryota</taxon>
        <taxon>Sar</taxon>
        <taxon>Alveolata</taxon>
        <taxon>Ciliophora</taxon>
        <taxon>Intramacronucleata</taxon>
        <taxon>Oligohymenophorea</taxon>
        <taxon>Hymenostomatida</taxon>
        <taxon>Tetrahymenina</taxon>
        <taxon>Tetrahymenidae</taxon>
        <taxon>Tetrahymena</taxon>
    </lineage>
</organism>
<dbReference type="KEGG" id="tet:TTHERM_00085580"/>
<accession>Q236P0</accession>
<dbReference type="RefSeq" id="XP_001012705.1">
    <property type="nucleotide sequence ID" value="XM_001012705.3"/>
</dbReference>
<dbReference type="OMA" id="ETCCIIQ"/>
<proteinExistence type="predicted"/>